<proteinExistence type="inferred from homology"/>
<organism evidence="8 9">
    <name type="scientific">Trichomalopsis sarcophagae</name>
    <dbReference type="NCBI Taxonomy" id="543379"/>
    <lineage>
        <taxon>Eukaryota</taxon>
        <taxon>Metazoa</taxon>
        <taxon>Ecdysozoa</taxon>
        <taxon>Arthropoda</taxon>
        <taxon>Hexapoda</taxon>
        <taxon>Insecta</taxon>
        <taxon>Pterygota</taxon>
        <taxon>Neoptera</taxon>
        <taxon>Endopterygota</taxon>
        <taxon>Hymenoptera</taxon>
        <taxon>Apocrita</taxon>
        <taxon>Proctotrupomorpha</taxon>
        <taxon>Chalcidoidea</taxon>
        <taxon>Pteromalidae</taxon>
        <taxon>Pteromalinae</taxon>
        <taxon>Trichomalopsis</taxon>
    </lineage>
</organism>
<dbReference type="AlphaFoldDB" id="A0A232ELV7"/>
<evidence type="ECO:0000256" key="1">
    <source>
        <dbReference type="ARBA" id="ARBA00004173"/>
    </source>
</evidence>
<dbReference type="Proteomes" id="UP000215335">
    <property type="component" value="Unassembled WGS sequence"/>
</dbReference>
<dbReference type="GO" id="GO:0005525">
    <property type="term" value="F:GTP binding"/>
    <property type="evidence" value="ECO:0007669"/>
    <property type="project" value="UniProtKB-KW"/>
</dbReference>
<evidence type="ECO:0000313" key="9">
    <source>
        <dbReference type="Proteomes" id="UP000215335"/>
    </source>
</evidence>
<dbReference type="InterPro" id="IPR005225">
    <property type="entry name" value="Small_GTP-bd"/>
</dbReference>
<keyword evidence="4 6" id="KW-0547">Nucleotide-binding</keyword>
<evidence type="ECO:0000313" key="8">
    <source>
        <dbReference type="EMBL" id="OXU19321.1"/>
    </source>
</evidence>
<dbReference type="Gene3D" id="3.30.1360.120">
    <property type="entry name" value="Probable tRNA modification gtpase trme, domain 1"/>
    <property type="match status" value="1"/>
</dbReference>
<evidence type="ECO:0000256" key="4">
    <source>
        <dbReference type="ARBA" id="ARBA00022741"/>
    </source>
</evidence>
<dbReference type="STRING" id="543379.A0A232ELV7"/>
<dbReference type="Pfam" id="PF01926">
    <property type="entry name" value="MMR_HSR1"/>
    <property type="match status" value="1"/>
</dbReference>
<dbReference type="GO" id="GO:0003924">
    <property type="term" value="F:GTPase activity"/>
    <property type="evidence" value="ECO:0007669"/>
    <property type="project" value="InterPro"/>
</dbReference>
<comment type="similarity">
    <text evidence="2 6">Belongs to the TRAFAC class TrmE-Era-EngA-EngB-Septin-like GTPase superfamily. TrmE GTPase family.</text>
</comment>
<protein>
    <recommendedName>
        <fullName evidence="7">TrmE-type G domain-containing protein</fullName>
    </recommendedName>
</protein>
<keyword evidence="9" id="KW-1185">Reference proteome</keyword>
<dbReference type="GO" id="GO:0005739">
    <property type="term" value="C:mitochondrion"/>
    <property type="evidence" value="ECO:0007669"/>
    <property type="project" value="UniProtKB-SubCell"/>
</dbReference>
<dbReference type="NCBIfam" id="TIGR00231">
    <property type="entry name" value="small_GTP"/>
    <property type="match status" value="1"/>
</dbReference>
<dbReference type="Gene3D" id="3.40.50.300">
    <property type="entry name" value="P-loop containing nucleotide triphosphate hydrolases"/>
    <property type="match status" value="1"/>
</dbReference>
<dbReference type="FunFam" id="3.30.1360.120:FF:000007">
    <property type="entry name" value="tRNA modification GTPase GTPBP3, mitochondrial"/>
    <property type="match status" value="1"/>
</dbReference>
<dbReference type="InterPro" id="IPR027266">
    <property type="entry name" value="TrmE/GcvT-like"/>
</dbReference>
<comment type="caution">
    <text evidence="8">The sequence shown here is derived from an EMBL/GenBank/DDBJ whole genome shotgun (WGS) entry which is preliminary data.</text>
</comment>
<dbReference type="InterPro" id="IPR018948">
    <property type="entry name" value="GTP-bd_TrmE_N"/>
</dbReference>
<dbReference type="GO" id="GO:0002098">
    <property type="term" value="P:tRNA wobble uridine modification"/>
    <property type="evidence" value="ECO:0007669"/>
    <property type="project" value="TreeGrafter"/>
</dbReference>
<dbReference type="PANTHER" id="PTHR42714:SF2">
    <property type="entry name" value="TRNA MODIFICATION GTPASE GTPBP3, MITOCHONDRIAL"/>
    <property type="match status" value="1"/>
</dbReference>
<evidence type="ECO:0000256" key="6">
    <source>
        <dbReference type="RuleBase" id="RU003313"/>
    </source>
</evidence>
<dbReference type="InterPro" id="IPR006073">
    <property type="entry name" value="GTP-bd"/>
</dbReference>
<dbReference type="InterPro" id="IPR004520">
    <property type="entry name" value="GTPase_MnmE"/>
</dbReference>
<accession>A0A232ELV7</accession>
<dbReference type="Pfam" id="PF10396">
    <property type="entry name" value="TrmE_N"/>
    <property type="match status" value="1"/>
</dbReference>
<evidence type="ECO:0000256" key="2">
    <source>
        <dbReference type="ARBA" id="ARBA00011043"/>
    </source>
</evidence>
<sequence length="500" mass="56019">MLAIHQLIKSYNLLPKFNIAHRTFLNEASRRGSTIYALSSGQGKCGVAVVRISGTDARLAIEKMTNIAKLEPRKAYLRNIRNPQTGETIDKGLCLWFPGPNSFTGEDSVEFQVHGGVAVLASLMSALSQLQFQPALPGEFTKRAFFHDKLDLTEIEGLADLIHAETEQQRKQALLQAHGNLSALYSSWRAILLKCLAHIEAYIDFGEEENIESQVFEQCNIDLKDLTKQIEKHLSDGRKGEILRNGIRTVILGEPNVGKSSLLNRLVQRNAAIVTSIPGTTRDVVELTANVSGYPIVLADTAGLNKLTEDIIEIEGIKRARDQASKADFIILVMNAEEYVKSCKKYNEYLSSYIKSLELEELILVDEQLASNVMVVVNKVDLLKETDKRTLEEHNLSRISCTDEEGFQELLESMRKHFESICGNPSAENPTISQERHRNHVRACHECLLKYFDIISNKDYDIVLASQEIRKAAKEIGKITGQVSTEEILDTIFKNFCIGK</sequence>
<dbReference type="InterPro" id="IPR027368">
    <property type="entry name" value="MnmE_dom2"/>
</dbReference>
<dbReference type="GO" id="GO:0030488">
    <property type="term" value="P:tRNA methylation"/>
    <property type="evidence" value="ECO:0007669"/>
    <property type="project" value="TreeGrafter"/>
</dbReference>
<name>A0A232ELV7_9HYME</name>
<dbReference type="NCBIfam" id="NF003661">
    <property type="entry name" value="PRK05291.1-3"/>
    <property type="match status" value="1"/>
</dbReference>
<dbReference type="InterPro" id="IPR025867">
    <property type="entry name" value="MnmE_helical"/>
</dbReference>
<dbReference type="Gene3D" id="1.20.120.430">
    <property type="entry name" value="tRNA modification GTPase MnmE domain 2"/>
    <property type="match status" value="1"/>
</dbReference>
<reference evidence="8 9" key="1">
    <citation type="journal article" date="2017" name="Curr. Biol.">
        <title>The Evolution of Venom by Co-option of Single-Copy Genes.</title>
        <authorList>
            <person name="Martinson E.O."/>
            <person name="Mrinalini"/>
            <person name="Kelkar Y.D."/>
            <person name="Chang C.H."/>
            <person name="Werren J.H."/>
        </authorList>
    </citation>
    <scope>NUCLEOTIDE SEQUENCE [LARGE SCALE GENOMIC DNA]</scope>
    <source>
        <strain evidence="8 9">Alberta</strain>
        <tissue evidence="8">Whole body</tissue>
    </source>
</reference>
<keyword evidence="5 6" id="KW-0342">GTP-binding</keyword>
<evidence type="ECO:0000259" key="7">
    <source>
        <dbReference type="PROSITE" id="PS51709"/>
    </source>
</evidence>
<dbReference type="InterPro" id="IPR027417">
    <property type="entry name" value="P-loop_NTPase"/>
</dbReference>
<dbReference type="OrthoDB" id="188276at2759"/>
<keyword evidence="3 6" id="KW-0819">tRNA processing</keyword>
<dbReference type="CDD" id="cd04164">
    <property type="entry name" value="trmE"/>
    <property type="match status" value="1"/>
</dbReference>
<dbReference type="PANTHER" id="PTHR42714">
    <property type="entry name" value="TRNA MODIFICATION GTPASE GTPBP3"/>
    <property type="match status" value="1"/>
</dbReference>
<dbReference type="HAMAP" id="MF_00379">
    <property type="entry name" value="GTPase_MnmE"/>
    <property type="match status" value="1"/>
</dbReference>
<dbReference type="NCBIfam" id="TIGR00450">
    <property type="entry name" value="mnmE_trmE_thdF"/>
    <property type="match status" value="1"/>
</dbReference>
<evidence type="ECO:0000256" key="3">
    <source>
        <dbReference type="ARBA" id="ARBA00022694"/>
    </source>
</evidence>
<dbReference type="EMBL" id="NNAY01003499">
    <property type="protein sequence ID" value="OXU19321.1"/>
    <property type="molecule type" value="Genomic_DNA"/>
</dbReference>
<comment type="subcellular location">
    <subcellularLocation>
        <location evidence="1">Mitochondrion</location>
    </subcellularLocation>
</comment>
<dbReference type="Pfam" id="PF12631">
    <property type="entry name" value="MnmE_helical"/>
    <property type="match status" value="1"/>
</dbReference>
<dbReference type="SUPFAM" id="SSF116878">
    <property type="entry name" value="TrmE connector domain"/>
    <property type="match status" value="1"/>
</dbReference>
<dbReference type="SUPFAM" id="SSF52540">
    <property type="entry name" value="P-loop containing nucleoside triphosphate hydrolases"/>
    <property type="match status" value="1"/>
</dbReference>
<dbReference type="PROSITE" id="PS51709">
    <property type="entry name" value="G_TRME"/>
    <property type="match status" value="1"/>
</dbReference>
<evidence type="ECO:0000256" key="5">
    <source>
        <dbReference type="ARBA" id="ARBA00023134"/>
    </source>
</evidence>
<gene>
    <name evidence="8" type="ORF">TSAR_003933</name>
</gene>
<feature type="domain" description="TrmE-type G" evidence="7">
    <location>
        <begin position="246"/>
        <end position="419"/>
    </location>
</feature>
<dbReference type="CDD" id="cd14858">
    <property type="entry name" value="TrmE_N"/>
    <property type="match status" value="1"/>
</dbReference>
<dbReference type="InterPro" id="IPR031168">
    <property type="entry name" value="G_TrmE"/>
</dbReference>